<dbReference type="Proteomes" id="UP000789525">
    <property type="component" value="Unassembled WGS sequence"/>
</dbReference>
<keyword evidence="2" id="KW-1185">Reference proteome</keyword>
<protein>
    <submittedName>
        <fullName evidence="1">1264_t:CDS:1</fullName>
    </submittedName>
</protein>
<evidence type="ECO:0000313" key="1">
    <source>
        <dbReference type="EMBL" id="CAG8458956.1"/>
    </source>
</evidence>
<accession>A0ACA9K8Q9</accession>
<gene>
    <name evidence="1" type="ORF">ACOLOM_LOCUS1087</name>
</gene>
<proteinExistence type="predicted"/>
<evidence type="ECO:0000313" key="2">
    <source>
        <dbReference type="Proteomes" id="UP000789525"/>
    </source>
</evidence>
<dbReference type="EMBL" id="CAJVPT010001227">
    <property type="protein sequence ID" value="CAG8458956.1"/>
    <property type="molecule type" value="Genomic_DNA"/>
</dbReference>
<reference evidence="1" key="1">
    <citation type="submission" date="2021-06" db="EMBL/GenBank/DDBJ databases">
        <authorList>
            <person name="Kallberg Y."/>
            <person name="Tangrot J."/>
            <person name="Rosling A."/>
        </authorList>
    </citation>
    <scope>NUCLEOTIDE SEQUENCE</scope>
    <source>
        <strain evidence="1">CL356</strain>
    </source>
</reference>
<organism evidence="1 2">
    <name type="scientific">Acaulospora colombiana</name>
    <dbReference type="NCBI Taxonomy" id="27376"/>
    <lineage>
        <taxon>Eukaryota</taxon>
        <taxon>Fungi</taxon>
        <taxon>Fungi incertae sedis</taxon>
        <taxon>Mucoromycota</taxon>
        <taxon>Glomeromycotina</taxon>
        <taxon>Glomeromycetes</taxon>
        <taxon>Diversisporales</taxon>
        <taxon>Acaulosporaceae</taxon>
        <taxon>Acaulospora</taxon>
    </lineage>
</organism>
<name>A0ACA9K8Q9_9GLOM</name>
<comment type="caution">
    <text evidence="1">The sequence shown here is derived from an EMBL/GenBank/DDBJ whole genome shotgun (WGS) entry which is preliminary data.</text>
</comment>
<sequence>MGGNQFGEASSGVKENLLFQESSVGPNNTNDKRIEIEEWGIVEWFSSDRGNWQDSLFKWIILALEEPMDSKERQVIEKGLNVLKREIGEIFMVGISDEARYNFCFDILKNCHDYIVTQDTSVKELIKDNLLKRIFEYFKIEFTSAKSLVEIIRKISISKRSVLRFMTHQSIQARVAYLRTALITHQKPSDMEGYHCTTNPYYHESSEELKKLQSTCMTINSERNELLQRLQDLESKLADSEKVLNEQIEMNAKLVEEKEQLSEDYKSEHAQLTREMDIIRNKLESAKREATVYQAALGNATNVRWSDDSFNNPIQLTKDIQEMRQLVDEFTKVKGKAYAIKEKESLELLKSYDNRVDSTLDIKQIKTLLSFALQRMVLKIIFDAAERIYDDSRRYQHYNDSLLEPYIVYHAEELIKYSSDLAHNREGNDSIAGVTPIKIRQQIYASLALRGYSKNKHPYIRRTADEIIGKIKKYREIVDEERQNELRSETESLIRTGFHLWFSLKAQEPAPKIKWCESGVQIKTPVMEGSWDTNQINDLEVSMCYFPLIATDNKQVYCKASVVAQPKAGRVQKVLGKMYSIIM</sequence>